<evidence type="ECO:0000256" key="1">
    <source>
        <dbReference type="ARBA" id="ARBA00022441"/>
    </source>
</evidence>
<proteinExistence type="predicted"/>
<keyword evidence="4" id="KW-1185">Reference proteome</keyword>
<name>A0A391NUH2_9EUKA</name>
<dbReference type="OrthoDB" id="432528at2759"/>
<accession>A0A391NUH2</accession>
<keyword evidence="1" id="KW-0880">Kelch repeat</keyword>
<sequence length="238" mass="25778">SPAETLGEGEAYTALLIGANKVNQHNNCWLLTFEASTLLVVTSRIPCPLSPTLSHFTATRVGGEVYVFGGKETSDPLLCTNTLSVYTIASGEWRQIETQGLVPTARHGHTAFALGGCLYIGMGLPCDRKARLYPYDLKPSSKETQGGHQDFWCFDPAVGSWIQVDDPPYTGCYVASVVVGEIAHLFGGGSFHNSGFIEDGKSNFHLTYNLESGWTIEADTPFQSAMPCVFKVGTHIHV</sequence>
<feature type="non-terminal residue" evidence="3">
    <location>
        <position position="1"/>
    </location>
</feature>
<dbReference type="Pfam" id="PF24681">
    <property type="entry name" value="Kelch_KLHDC2_KLHL20_DRC7"/>
    <property type="match status" value="1"/>
</dbReference>
<evidence type="ECO:0008006" key="5">
    <source>
        <dbReference type="Google" id="ProtNLM"/>
    </source>
</evidence>
<evidence type="ECO:0000313" key="4">
    <source>
        <dbReference type="Proteomes" id="UP000265618"/>
    </source>
</evidence>
<dbReference type="SUPFAM" id="SSF117281">
    <property type="entry name" value="Kelch motif"/>
    <property type="match status" value="1"/>
</dbReference>
<comment type="caution">
    <text evidence="3">The sequence shown here is derived from an EMBL/GenBank/DDBJ whole genome shotgun (WGS) entry which is preliminary data.</text>
</comment>
<protein>
    <recommendedName>
        <fullName evidence="5">Kelch repeat type 1</fullName>
    </recommendedName>
</protein>
<dbReference type="InterPro" id="IPR015915">
    <property type="entry name" value="Kelch-typ_b-propeller"/>
</dbReference>
<dbReference type="PANTHER" id="PTHR46647">
    <property type="entry name" value="RAB9 EFFECTOR PROTEIN WITH KELCH MOTIFS"/>
    <property type="match status" value="1"/>
</dbReference>
<dbReference type="Proteomes" id="UP000265618">
    <property type="component" value="Unassembled WGS sequence"/>
</dbReference>
<dbReference type="PANTHER" id="PTHR46647:SF1">
    <property type="entry name" value="RAB9 EFFECTOR PROTEIN WITH KELCH MOTIFS"/>
    <property type="match status" value="1"/>
</dbReference>
<dbReference type="EMBL" id="BDIP01008835">
    <property type="protein sequence ID" value="GCA64854.1"/>
    <property type="molecule type" value="Genomic_DNA"/>
</dbReference>
<dbReference type="AlphaFoldDB" id="A0A391NUH2"/>
<feature type="non-terminal residue" evidence="3">
    <location>
        <position position="238"/>
    </location>
</feature>
<evidence type="ECO:0000313" key="3">
    <source>
        <dbReference type="EMBL" id="GCA64854.1"/>
    </source>
</evidence>
<keyword evidence="2" id="KW-0677">Repeat</keyword>
<evidence type="ECO:0000256" key="2">
    <source>
        <dbReference type="ARBA" id="ARBA00022737"/>
    </source>
</evidence>
<dbReference type="InterPro" id="IPR052124">
    <property type="entry name" value="Rab9_kelch_effector"/>
</dbReference>
<dbReference type="Gene3D" id="2.120.10.80">
    <property type="entry name" value="Kelch-type beta propeller"/>
    <property type="match status" value="1"/>
</dbReference>
<gene>
    <name evidence="3" type="ORF">KIPB_015577</name>
</gene>
<organism evidence="3 4">
    <name type="scientific">Kipferlia bialata</name>
    <dbReference type="NCBI Taxonomy" id="797122"/>
    <lineage>
        <taxon>Eukaryota</taxon>
        <taxon>Metamonada</taxon>
        <taxon>Carpediemonas-like organisms</taxon>
        <taxon>Kipferlia</taxon>
    </lineage>
</organism>
<reference evidence="3 4" key="1">
    <citation type="journal article" date="2018" name="PLoS ONE">
        <title>The draft genome of Kipferlia bialata reveals reductive genome evolution in fornicate parasites.</title>
        <authorList>
            <person name="Tanifuji G."/>
            <person name="Takabayashi S."/>
            <person name="Kume K."/>
            <person name="Takagi M."/>
            <person name="Nakayama T."/>
            <person name="Kamikawa R."/>
            <person name="Inagaki Y."/>
            <person name="Hashimoto T."/>
        </authorList>
    </citation>
    <scope>NUCLEOTIDE SEQUENCE [LARGE SCALE GENOMIC DNA]</scope>
    <source>
        <strain evidence="3">NY0173</strain>
    </source>
</reference>